<dbReference type="HAMAP" id="MF_00185">
    <property type="entry name" value="IPP_trans"/>
    <property type="match status" value="1"/>
</dbReference>
<dbReference type="Gene3D" id="3.40.50.300">
    <property type="entry name" value="P-loop containing nucleotide triphosphate hydrolases"/>
    <property type="match status" value="1"/>
</dbReference>
<dbReference type="InterPro" id="IPR039657">
    <property type="entry name" value="Dimethylallyltransferase"/>
</dbReference>
<dbReference type="GO" id="GO:0005739">
    <property type="term" value="C:mitochondrion"/>
    <property type="evidence" value="ECO:0007669"/>
    <property type="project" value="TreeGrafter"/>
</dbReference>
<dbReference type="PANTHER" id="PTHR11088">
    <property type="entry name" value="TRNA DIMETHYLALLYLTRANSFERASE"/>
    <property type="match status" value="1"/>
</dbReference>
<comment type="similarity">
    <text evidence="1">Belongs to the IPP transferase family.</text>
</comment>
<dbReference type="FunCoup" id="A0A401GK40">
    <property type="interactions" value="475"/>
</dbReference>
<gene>
    <name evidence="5" type="ORF">SCP_0409200</name>
</gene>
<evidence type="ECO:0000256" key="3">
    <source>
        <dbReference type="ARBA" id="ARBA00022741"/>
    </source>
</evidence>
<keyword evidence="4" id="KW-0067">ATP-binding</keyword>
<reference evidence="5 6" key="1">
    <citation type="journal article" date="2018" name="Sci. Rep.">
        <title>Genome sequence of the cauliflower mushroom Sparassis crispa (Hanabiratake) and its association with beneficial usage.</title>
        <authorList>
            <person name="Kiyama R."/>
            <person name="Furutani Y."/>
            <person name="Kawaguchi K."/>
            <person name="Nakanishi T."/>
        </authorList>
    </citation>
    <scope>NUCLEOTIDE SEQUENCE [LARGE SCALE GENOMIC DNA]</scope>
</reference>
<dbReference type="PANTHER" id="PTHR11088:SF89">
    <property type="entry name" value="TRNA DIMETHYLALLYLTRANSFERASE"/>
    <property type="match status" value="1"/>
</dbReference>
<dbReference type="SUPFAM" id="SSF52540">
    <property type="entry name" value="P-loop containing nucleoside triphosphate hydrolases"/>
    <property type="match status" value="1"/>
</dbReference>
<organism evidence="5 6">
    <name type="scientific">Sparassis crispa</name>
    <dbReference type="NCBI Taxonomy" id="139825"/>
    <lineage>
        <taxon>Eukaryota</taxon>
        <taxon>Fungi</taxon>
        <taxon>Dikarya</taxon>
        <taxon>Basidiomycota</taxon>
        <taxon>Agaricomycotina</taxon>
        <taxon>Agaricomycetes</taxon>
        <taxon>Polyporales</taxon>
        <taxon>Sparassidaceae</taxon>
        <taxon>Sparassis</taxon>
    </lineage>
</organism>
<name>A0A401GK40_9APHY</name>
<evidence type="ECO:0000256" key="4">
    <source>
        <dbReference type="ARBA" id="ARBA00022840"/>
    </source>
</evidence>
<dbReference type="RefSeq" id="XP_027613449.1">
    <property type="nucleotide sequence ID" value="XM_027757648.1"/>
</dbReference>
<dbReference type="InterPro" id="IPR027417">
    <property type="entry name" value="P-loop_NTPase"/>
</dbReference>
<protein>
    <submittedName>
        <fullName evidence="5">tRNA dimethylallyltransferase, mitochondrial</fullName>
    </submittedName>
</protein>
<evidence type="ECO:0000256" key="1">
    <source>
        <dbReference type="ARBA" id="ARBA00005842"/>
    </source>
</evidence>
<dbReference type="GO" id="GO:0052381">
    <property type="term" value="F:tRNA dimethylallyltransferase activity"/>
    <property type="evidence" value="ECO:0007669"/>
    <property type="project" value="InterPro"/>
</dbReference>
<dbReference type="EMBL" id="BFAD01000004">
    <property type="protein sequence ID" value="GBE82536.1"/>
    <property type="molecule type" value="Genomic_DNA"/>
</dbReference>
<dbReference type="Gene3D" id="1.10.20.140">
    <property type="match status" value="1"/>
</dbReference>
<proteinExistence type="inferred from homology"/>
<dbReference type="GO" id="GO:0006400">
    <property type="term" value="P:tRNA modification"/>
    <property type="evidence" value="ECO:0007669"/>
    <property type="project" value="TreeGrafter"/>
</dbReference>
<dbReference type="InterPro" id="IPR018022">
    <property type="entry name" value="IPT"/>
</dbReference>
<evidence type="ECO:0000256" key="2">
    <source>
        <dbReference type="ARBA" id="ARBA00022679"/>
    </source>
</evidence>
<evidence type="ECO:0000313" key="6">
    <source>
        <dbReference type="Proteomes" id="UP000287166"/>
    </source>
</evidence>
<dbReference type="InParanoid" id="A0A401GK40"/>
<evidence type="ECO:0000313" key="5">
    <source>
        <dbReference type="EMBL" id="GBE82536.1"/>
    </source>
</evidence>
<dbReference type="Proteomes" id="UP000287166">
    <property type="component" value="Unassembled WGS sequence"/>
</dbReference>
<sequence length="446" mass="49841">MCSHALNISVARPLIAICGTTGVGKSKLAIELALALAEGRKQGYHGARIINADSMQVYAGVDVITNKVPFEERCGVEHVLMDFKKPGEQYIVTEWVRDAIEAIDEAHKQGKIPIVVGGTSYWMQNLIFPNRLASFGQTTRQVSPPGILPPMSEELAQAVASLPPELLDLYNALPEQPPSAETEPEAATSLYALLSIIDPERAKSWHWRDTRKTLREVCIIRENGRTSTAIFAEQAQVIVPPRYRTLCLWLYANTTELFPRLNARVDQMIEQGLLQEIQALRSVASPSASSFSQSDAEDSDAEDIDHTLGIYQCIGFKEFFEYLNATAPSEKLFNEAVERMKVATRRYSRRQISWIRNQMLPLAYKANARSQAESETVVTPVYLLDATELGDTWTTNVGDVAEQLTHDFLNDKELPDPFSLSETARHMLNIEENLTNARRKVTCALT</sequence>
<dbReference type="OrthoDB" id="775260at2759"/>
<dbReference type="STRING" id="139825.A0A401GK40"/>
<dbReference type="Pfam" id="PF01715">
    <property type="entry name" value="IPPT"/>
    <property type="match status" value="1"/>
</dbReference>
<dbReference type="AlphaFoldDB" id="A0A401GK40"/>
<dbReference type="GO" id="GO:0005524">
    <property type="term" value="F:ATP binding"/>
    <property type="evidence" value="ECO:0007669"/>
    <property type="project" value="UniProtKB-KW"/>
</dbReference>
<keyword evidence="6" id="KW-1185">Reference proteome</keyword>
<dbReference type="GeneID" id="38779453"/>
<keyword evidence="2 5" id="KW-0808">Transferase</keyword>
<comment type="caution">
    <text evidence="5">The sequence shown here is derived from an EMBL/GenBank/DDBJ whole genome shotgun (WGS) entry which is preliminary data.</text>
</comment>
<keyword evidence="3" id="KW-0547">Nucleotide-binding</keyword>
<accession>A0A401GK40</accession>